<dbReference type="GO" id="GO:0005524">
    <property type="term" value="F:ATP binding"/>
    <property type="evidence" value="ECO:0007669"/>
    <property type="project" value="UniProtKB-UniRule"/>
</dbReference>
<evidence type="ECO:0000259" key="8">
    <source>
        <dbReference type="SMART" id="SM00382"/>
    </source>
</evidence>
<dbReference type="InterPro" id="IPR023935">
    <property type="entry name" value="Rep_factor-C_lsu"/>
</dbReference>
<gene>
    <name evidence="7" type="primary">rfcL</name>
    <name evidence="9" type="ORF">DRJ31_02240</name>
</gene>
<feature type="domain" description="AAA+ ATPase" evidence="8">
    <location>
        <begin position="40"/>
        <end position="162"/>
    </location>
</feature>
<dbReference type="GO" id="GO:0006260">
    <property type="term" value="P:DNA replication"/>
    <property type="evidence" value="ECO:0007669"/>
    <property type="project" value="UniProtKB-UniRule"/>
</dbReference>
<comment type="function">
    <text evidence="7">Part of the RFC clamp loader complex which loads the PCNA sliding clamp onto DNA.</text>
</comment>
<accession>A0A497ESK9</accession>
<evidence type="ECO:0000256" key="2">
    <source>
        <dbReference type="ARBA" id="ARBA00014793"/>
    </source>
</evidence>
<dbReference type="EMBL" id="QMQV01000011">
    <property type="protein sequence ID" value="RLE50189.1"/>
    <property type="molecule type" value="Genomic_DNA"/>
</dbReference>
<dbReference type="GO" id="GO:0003689">
    <property type="term" value="F:DNA clamp loader activity"/>
    <property type="evidence" value="ECO:0007669"/>
    <property type="project" value="UniProtKB-UniRule"/>
</dbReference>
<dbReference type="InterPro" id="IPR027417">
    <property type="entry name" value="P-loop_NTPase"/>
</dbReference>
<evidence type="ECO:0000256" key="6">
    <source>
        <dbReference type="ARBA" id="ARBA00032141"/>
    </source>
</evidence>
<evidence type="ECO:0000313" key="9">
    <source>
        <dbReference type="EMBL" id="RLE50189.1"/>
    </source>
</evidence>
<evidence type="ECO:0000256" key="1">
    <source>
        <dbReference type="ARBA" id="ARBA00006878"/>
    </source>
</evidence>
<protein>
    <recommendedName>
        <fullName evidence="2 7">Replication factor C large subunit</fullName>
        <shortName evidence="7">RFC large subunit</shortName>
    </recommendedName>
    <alternativeName>
        <fullName evidence="6 7">Clamp loader large subunit</fullName>
    </alternativeName>
</protein>
<dbReference type="InterPro" id="IPR003593">
    <property type="entry name" value="AAA+_ATPase"/>
</dbReference>
<keyword evidence="4 7" id="KW-0547">Nucleotide-binding</keyword>
<dbReference type="HAMAP" id="MF_01508">
    <property type="entry name" value="RfcL"/>
    <property type="match status" value="1"/>
</dbReference>
<dbReference type="Pfam" id="PF00004">
    <property type="entry name" value="AAA"/>
    <property type="match status" value="1"/>
</dbReference>
<comment type="similarity">
    <text evidence="1 7">Belongs to the activator 1 small subunits family. RfcL subfamily.</text>
</comment>
<feature type="binding site" evidence="7">
    <location>
        <begin position="48"/>
        <end position="55"/>
    </location>
    <ligand>
        <name>ATP</name>
        <dbReference type="ChEBI" id="CHEBI:30616"/>
    </ligand>
</feature>
<dbReference type="GO" id="GO:0016887">
    <property type="term" value="F:ATP hydrolysis activity"/>
    <property type="evidence" value="ECO:0007669"/>
    <property type="project" value="InterPro"/>
</dbReference>
<dbReference type="PANTHER" id="PTHR23389">
    <property type="entry name" value="CHROMOSOME TRANSMISSION FIDELITY FACTOR 18"/>
    <property type="match status" value="1"/>
</dbReference>
<dbReference type="AlphaFoldDB" id="A0A497ESK9"/>
<name>A0A497ESK9_9CREN</name>
<dbReference type="PANTHER" id="PTHR23389:SF6">
    <property type="entry name" value="REPLICATION FACTOR C SUBUNIT 1"/>
    <property type="match status" value="1"/>
</dbReference>
<dbReference type="CDD" id="cd18140">
    <property type="entry name" value="HLD_clamp_RFC"/>
    <property type="match status" value="1"/>
</dbReference>
<evidence type="ECO:0000256" key="7">
    <source>
        <dbReference type="HAMAP-Rule" id="MF_01508"/>
    </source>
</evidence>
<keyword evidence="3 7" id="KW-0235">DNA replication</keyword>
<dbReference type="Proteomes" id="UP000278475">
    <property type="component" value="Unassembled WGS sequence"/>
</dbReference>
<dbReference type="InterPro" id="IPR003959">
    <property type="entry name" value="ATPase_AAA_core"/>
</dbReference>
<organism evidence="9 10">
    <name type="scientific">Thermoproteota archaeon</name>
    <dbReference type="NCBI Taxonomy" id="2056631"/>
    <lineage>
        <taxon>Archaea</taxon>
        <taxon>Thermoproteota</taxon>
    </lineage>
</organism>
<dbReference type="Gene3D" id="3.40.50.300">
    <property type="entry name" value="P-loop containing nucleotide triphosphate hydrolases"/>
    <property type="match status" value="1"/>
</dbReference>
<comment type="subunit">
    <text evidence="7">Heteromultimer composed of small subunits (RfcS) and large subunits (RfcL).</text>
</comment>
<dbReference type="SMART" id="SM00382">
    <property type="entry name" value="AAA"/>
    <property type="match status" value="1"/>
</dbReference>
<dbReference type="NCBIfam" id="NF003229">
    <property type="entry name" value="PRK04195.1-5"/>
    <property type="match status" value="1"/>
</dbReference>
<evidence type="ECO:0000313" key="10">
    <source>
        <dbReference type="Proteomes" id="UP000278475"/>
    </source>
</evidence>
<evidence type="ECO:0000256" key="4">
    <source>
        <dbReference type="ARBA" id="ARBA00022741"/>
    </source>
</evidence>
<evidence type="ECO:0000256" key="5">
    <source>
        <dbReference type="ARBA" id="ARBA00022840"/>
    </source>
</evidence>
<reference evidence="9 10" key="1">
    <citation type="submission" date="2018-06" db="EMBL/GenBank/DDBJ databases">
        <title>Extensive metabolic versatility and redundancy in microbially diverse, dynamic hydrothermal sediments.</title>
        <authorList>
            <person name="Dombrowski N."/>
            <person name="Teske A."/>
            <person name="Baker B.J."/>
        </authorList>
    </citation>
    <scope>NUCLEOTIDE SEQUENCE [LARGE SCALE GENOMIC DNA]</scope>
    <source>
        <strain evidence="9">B66_G16</strain>
    </source>
</reference>
<dbReference type="InterPro" id="IPR047854">
    <property type="entry name" value="RFC_lid"/>
</dbReference>
<dbReference type="SUPFAM" id="SSF52540">
    <property type="entry name" value="P-loop containing nucleoside triphosphate hydrolases"/>
    <property type="match status" value="1"/>
</dbReference>
<evidence type="ECO:0000256" key="3">
    <source>
        <dbReference type="ARBA" id="ARBA00022705"/>
    </source>
</evidence>
<sequence>MSMPWVQKYKPKKLEDIVGNRDVALAFGRWLKDRLAGKNVKPAALLHGPPGVGKTLSVEIAAQQFNLELVELNASDVRTKEAIERVAGGAALQASLFGYSGKLIFLDEIDGITSEDRGGIPAVVELVKYSRFPVVMTANDPWDPSFKELRNLCEMFKYDRIRSTSIVAYLRQICRMEGIIPDDEALKVIAEHAEGDVRAALNDLQMVAQGAKKLTKEMVMGLYYRTQQQNAFEVLRRLFSAKTAVTAKMALEGSLVDFDTLIKWINENIPYQYEDVEELAAAYDALSKADVYYARVKRSQNWDLFKYVIDFATAGVALAKKRPFKFVKYQFPKDILMLSATKEERGVKNEILSKIKEKCHISKRRAIIEYLPYLQIIFSENPEMGHKVAKELKLSKEAIEYLSGRAA</sequence>
<keyword evidence="5 7" id="KW-0067">ATP-binding</keyword>
<comment type="caution">
    <text evidence="9">The sequence shown here is derived from an EMBL/GenBank/DDBJ whole genome shotgun (WGS) entry which is preliminary data.</text>
</comment>
<dbReference type="Gene3D" id="1.10.8.60">
    <property type="match status" value="1"/>
</dbReference>
<proteinExistence type="inferred from homology"/>